<dbReference type="AlphaFoldDB" id="A0A2M9HGX5"/>
<feature type="region of interest" description="Disordered" evidence="1">
    <location>
        <begin position="80"/>
        <end position="133"/>
    </location>
</feature>
<dbReference type="RefSeq" id="WP_100511916.1">
    <property type="nucleotide sequence ID" value="NZ_PEBK01000001.1"/>
</dbReference>
<gene>
    <name evidence="3" type="ORF">CSQ87_00615</name>
</gene>
<comment type="caution">
    <text evidence="3">The sequence shown here is derived from an EMBL/GenBank/DDBJ whole genome shotgun (WGS) entry which is preliminary data.</text>
</comment>
<protein>
    <recommendedName>
        <fullName evidence="5">YwiC-like protein</fullName>
    </recommendedName>
</protein>
<feature type="transmembrane region" description="Helical" evidence="2">
    <location>
        <begin position="281"/>
        <end position="300"/>
    </location>
</feature>
<keyword evidence="2" id="KW-1133">Transmembrane helix</keyword>
<feature type="transmembrane region" description="Helical" evidence="2">
    <location>
        <begin position="354"/>
        <end position="376"/>
    </location>
</feature>
<keyword evidence="2" id="KW-0472">Membrane</keyword>
<dbReference type="Proteomes" id="UP000231451">
    <property type="component" value="Unassembled WGS sequence"/>
</dbReference>
<name>A0A2M9HGX5_9BIFI</name>
<evidence type="ECO:0000256" key="2">
    <source>
        <dbReference type="SAM" id="Phobius"/>
    </source>
</evidence>
<keyword evidence="4" id="KW-1185">Reference proteome</keyword>
<feature type="compositionally biased region" description="Low complexity" evidence="1">
    <location>
        <begin position="108"/>
        <end position="133"/>
    </location>
</feature>
<feature type="transmembrane region" description="Helical" evidence="2">
    <location>
        <begin position="424"/>
        <end position="443"/>
    </location>
</feature>
<dbReference type="OrthoDB" id="2380563at2"/>
<reference evidence="3 4" key="1">
    <citation type="submission" date="2017-10" db="EMBL/GenBank/DDBJ databases">
        <title>Draft genome sequences of strains TRE 1, TRE 9, TRE H and TRI 7, isolated from tamarins, belonging to four potential novel Bifidobacterium species.</title>
        <authorList>
            <person name="Mattarelli P."/>
            <person name="Modesto M."/>
            <person name="Puglisi E."/>
            <person name="Morelli L."/>
            <person name="Spezio C."/>
            <person name="Bonetti A."/>
            <person name="Sandri C."/>
        </authorList>
    </citation>
    <scope>NUCLEOTIDE SEQUENCE [LARGE SCALE GENOMIC DNA]</scope>
    <source>
        <strain evidence="4">TRI7</strain>
    </source>
</reference>
<evidence type="ECO:0000313" key="4">
    <source>
        <dbReference type="Proteomes" id="UP000231451"/>
    </source>
</evidence>
<keyword evidence="2" id="KW-0812">Transmembrane</keyword>
<proteinExistence type="predicted"/>
<dbReference type="Pfam" id="PF14256">
    <property type="entry name" value="YwiC"/>
    <property type="match status" value="1"/>
</dbReference>
<evidence type="ECO:0008006" key="5">
    <source>
        <dbReference type="Google" id="ProtNLM"/>
    </source>
</evidence>
<evidence type="ECO:0000313" key="3">
    <source>
        <dbReference type="EMBL" id="PJM76080.1"/>
    </source>
</evidence>
<feature type="transmembrane region" description="Helical" evidence="2">
    <location>
        <begin position="227"/>
        <end position="244"/>
    </location>
</feature>
<evidence type="ECO:0000256" key="1">
    <source>
        <dbReference type="SAM" id="MobiDB-lite"/>
    </source>
</evidence>
<dbReference type="EMBL" id="PEBK01000001">
    <property type="protein sequence ID" value="PJM76080.1"/>
    <property type="molecule type" value="Genomic_DNA"/>
</dbReference>
<sequence>MTTISANTTSTNMDPRIEAAPAMIFPSLAPHIRVRHPFRFNHAPVIMGRYLPICRVSPRTPCSITTHSVTLCSMTSDHDNLRNHNGHRPRVAPGTIRTVGTKPRGRNATASATSSASTDPASTDPTSTDPSSAVNPVRLWLPNQHGAWAMVLLPSLAAVVVSGADWRGIWLLLCWALCYCLQFCTARWVKAFGSAKSSRPSAATSSATSSATIRRRADRLTQYRRPVIVYALVLLVFGGIPLLLSSPGLLRWAPAYAALFALSLLAAYLRHERSLWANATAILASCLMPVLICSVGSSALRRACAFDTSSGTDAQFGACAAEVTRYQSIIAAPSNPWDLRSPGYWRSWWPDGSVPSAGLILLVVFTLAQFGSVLFVKTMIRERGSRVYYVASVAWHAVLVVAGFEIGSISSIGSTGSIAGDGNAVKTVVLGCIALALLARAAVTPMIARRRPVRPLAVGIIEIVASLLTFAAAIVVVL</sequence>
<accession>A0A2M9HGX5</accession>
<organism evidence="3 4">
    <name type="scientific">Bifidobacterium simiarum</name>
    <dbReference type="NCBI Taxonomy" id="2045441"/>
    <lineage>
        <taxon>Bacteria</taxon>
        <taxon>Bacillati</taxon>
        <taxon>Actinomycetota</taxon>
        <taxon>Actinomycetes</taxon>
        <taxon>Bifidobacteriales</taxon>
        <taxon>Bifidobacteriaceae</taxon>
        <taxon>Bifidobacterium</taxon>
    </lineage>
</organism>
<feature type="transmembrane region" description="Helical" evidence="2">
    <location>
        <begin position="455"/>
        <end position="477"/>
    </location>
</feature>
<dbReference type="InterPro" id="IPR025576">
    <property type="entry name" value="YwiC"/>
</dbReference>
<feature type="transmembrane region" description="Helical" evidence="2">
    <location>
        <begin position="250"/>
        <end position="269"/>
    </location>
</feature>
<feature type="transmembrane region" description="Helical" evidence="2">
    <location>
        <begin position="388"/>
        <end position="412"/>
    </location>
</feature>